<evidence type="ECO:0000313" key="1">
    <source>
        <dbReference type="EMBL" id="KAF3591260.1"/>
    </source>
</evidence>
<evidence type="ECO:0008006" key="3">
    <source>
        <dbReference type="Google" id="ProtNLM"/>
    </source>
</evidence>
<keyword evidence="2" id="KW-1185">Reference proteome</keyword>
<sequence>MVSFSFGAAYSVFCSSITPTVGLDEISILIDEALQSSVVCVVTAESPKPSITVGGGFSVDVVKFPVVFRWSNDLVCSGLSMKTVEARVPV</sequence>
<dbReference type="EMBL" id="QGKV02000299">
    <property type="protein sequence ID" value="KAF3591260.1"/>
    <property type="molecule type" value="Genomic_DNA"/>
</dbReference>
<organism evidence="1 2">
    <name type="scientific">Brassica cretica</name>
    <name type="common">Mustard</name>
    <dbReference type="NCBI Taxonomy" id="69181"/>
    <lineage>
        <taxon>Eukaryota</taxon>
        <taxon>Viridiplantae</taxon>
        <taxon>Streptophyta</taxon>
        <taxon>Embryophyta</taxon>
        <taxon>Tracheophyta</taxon>
        <taxon>Spermatophyta</taxon>
        <taxon>Magnoliopsida</taxon>
        <taxon>eudicotyledons</taxon>
        <taxon>Gunneridae</taxon>
        <taxon>Pentapetalae</taxon>
        <taxon>rosids</taxon>
        <taxon>malvids</taxon>
        <taxon>Brassicales</taxon>
        <taxon>Brassicaceae</taxon>
        <taxon>Brassiceae</taxon>
        <taxon>Brassica</taxon>
    </lineage>
</organism>
<gene>
    <name evidence="1" type="ORF">DY000_02027539</name>
</gene>
<accession>A0ABQ7E3M5</accession>
<protein>
    <recommendedName>
        <fullName evidence="3">Secreted protein</fullName>
    </recommendedName>
</protein>
<evidence type="ECO:0000313" key="2">
    <source>
        <dbReference type="Proteomes" id="UP000266723"/>
    </source>
</evidence>
<dbReference type="Proteomes" id="UP000266723">
    <property type="component" value="Unassembled WGS sequence"/>
</dbReference>
<comment type="caution">
    <text evidence="1">The sequence shown here is derived from an EMBL/GenBank/DDBJ whole genome shotgun (WGS) entry which is preliminary data.</text>
</comment>
<reference evidence="1 2" key="1">
    <citation type="journal article" date="2020" name="BMC Genomics">
        <title>Intraspecific diversification of the crop wild relative Brassica cretica Lam. using demographic model selection.</title>
        <authorList>
            <person name="Kioukis A."/>
            <person name="Michalopoulou V.A."/>
            <person name="Briers L."/>
            <person name="Pirintsos S."/>
            <person name="Studholme D.J."/>
            <person name="Pavlidis P."/>
            <person name="Sarris P.F."/>
        </authorList>
    </citation>
    <scope>NUCLEOTIDE SEQUENCE [LARGE SCALE GENOMIC DNA]</scope>
    <source>
        <strain evidence="2">cv. PFS-1207/04</strain>
    </source>
</reference>
<name>A0ABQ7E3M5_BRACR</name>
<proteinExistence type="predicted"/>